<feature type="chain" id="PRO_5032664094" description="Lipoprotein" evidence="2">
    <location>
        <begin position="21"/>
        <end position="181"/>
    </location>
</feature>
<feature type="region of interest" description="Disordered" evidence="1">
    <location>
        <begin position="159"/>
        <end position="181"/>
    </location>
</feature>
<evidence type="ECO:0000256" key="1">
    <source>
        <dbReference type="SAM" id="MobiDB-lite"/>
    </source>
</evidence>
<name>A0A7T5R3Z0_9BACT</name>
<accession>A0A7T5R3Z0</accession>
<evidence type="ECO:0000313" key="3">
    <source>
        <dbReference type="EMBL" id="QQG37123.1"/>
    </source>
</evidence>
<dbReference type="EMBL" id="CP066681">
    <property type="protein sequence ID" value="QQG37123.1"/>
    <property type="molecule type" value="Genomic_DNA"/>
</dbReference>
<gene>
    <name evidence="3" type="ORF">HYS17_05000</name>
</gene>
<keyword evidence="2" id="KW-0732">Signal</keyword>
<dbReference type="PROSITE" id="PS51257">
    <property type="entry name" value="PROKAR_LIPOPROTEIN"/>
    <property type="match status" value="1"/>
</dbReference>
<sequence>MISYKLSSLALTGAALITLAACSSTPTQSQLMNDAHYWQRSSTSEAIYTRGPKAQQLLNRDTARCVTELRELDRLGFIRTHTPGDSTAVGAPDPSTPQGALAQWETPTRDGYLYAEHSDYHDFETCMMAKGWERIEHVPYDVAKEARSDYIAAINQQAHREKTGEYEPISPAQGEWDGLNE</sequence>
<organism evidence="3 4">
    <name type="scientific">Micavibrio aeruginosavorus</name>
    <dbReference type="NCBI Taxonomy" id="349221"/>
    <lineage>
        <taxon>Bacteria</taxon>
        <taxon>Pseudomonadati</taxon>
        <taxon>Bdellovibrionota</taxon>
        <taxon>Bdellovibrionia</taxon>
        <taxon>Bdellovibrionales</taxon>
        <taxon>Pseudobdellovibrionaceae</taxon>
        <taxon>Micavibrio</taxon>
    </lineage>
</organism>
<dbReference type="Proteomes" id="UP000595362">
    <property type="component" value="Chromosome"/>
</dbReference>
<reference evidence="3 4" key="1">
    <citation type="submission" date="2020-07" db="EMBL/GenBank/DDBJ databases">
        <title>Huge and variable diversity of episymbiotic CPR bacteria and DPANN archaea in groundwater ecosystems.</title>
        <authorList>
            <person name="He C.Y."/>
            <person name="Keren R."/>
            <person name="Whittaker M."/>
            <person name="Farag I.F."/>
            <person name="Doudna J."/>
            <person name="Cate J.H.D."/>
            <person name="Banfield J.F."/>
        </authorList>
    </citation>
    <scope>NUCLEOTIDE SEQUENCE [LARGE SCALE GENOMIC DNA]</scope>
    <source>
        <strain evidence="3">NC_groundwater_70_Ag_B-0.1um_54_66</strain>
    </source>
</reference>
<protein>
    <recommendedName>
        <fullName evidence="5">Lipoprotein</fullName>
    </recommendedName>
</protein>
<evidence type="ECO:0000256" key="2">
    <source>
        <dbReference type="SAM" id="SignalP"/>
    </source>
</evidence>
<dbReference type="AlphaFoldDB" id="A0A7T5R3Z0"/>
<feature type="signal peptide" evidence="2">
    <location>
        <begin position="1"/>
        <end position="20"/>
    </location>
</feature>
<evidence type="ECO:0000313" key="4">
    <source>
        <dbReference type="Proteomes" id="UP000595362"/>
    </source>
</evidence>
<evidence type="ECO:0008006" key="5">
    <source>
        <dbReference type="Google" id="ProtNLM"/>
    </source>
</evidence>
<proteinExistence type="predicted"/>